<dbReference type="InterPro" id="IPR016454">
    <property type="entry name" value="Cysteine_dSase"/>
</dbReference>
<dbReference type="AlphaFoldDB" id="A0A1W1BPL6"/>
<dbReference type="InterPro" id="IPR020578">
    <property type="entry name" value="Aminotrans_V_PyrdxlP_BS"/>
</dbReference>
<dbReference type="EC" id="2.8.1.7" evidence="3"/>
<dbReference type="GO" id="GO:0051536">
    <property type="term" value="F:iron-sulfur cluster binding"/>
    <property type="evidence" value="ECO:0007669"/>
    <property type="project" value="UniProtKB-KW"/>
</dbReference>
<keyword evidence="6" id="KW-0663">Pyridoxal phosphate</keyword>
<evidence type="ECO:0000256" key="5">
    <source>
        <dbReference type="ARBA" id="ARBA00022723"/>
    </source>
</evidence>
<evidence type="ECO:0000256" key="7">
    <source>
        <dbReference type="ARBA" id="ARBA00023004"/>
    </source>
</evidence>
<dbReference type="InterPro" id="IPR015421">
    <property type="entry name" value="PyrdxlP-dep_Trfase_major"/>
</dbReference>
<feature type="coiled-coil region" evidence="9">
    <location>
        <begin position="252"/>
        <end position="283"/>
    </location>
</feature>
<comment type="cofactor">
    <cofactor evidence="1">
        <name>pyridoxal 5'-phosphate</name>
        <dbReference type="ChEBI" id="CHEBI:597326"/>
    </cofactor>
</comment>
<keyword evidence="9" id="KW-0175">Coiled coil</keyword>
<evidence type="ECO:0000256" key="3">
    <source>
        <dbReference type="ARBA" id="ARBA00012239"/>
    </source>
</evidence>
<dbReference type="GO" id="GO:0046872">
    <property type="term" value="F:metal ion binding"/>
    <property type="evidence" value="ECO:0007669"/>
    <property type="project" value="UniProtKB-KW"/>
</dbReference>
<evidence type="ECO:0000259" key="10">
    <source>
        <dbReference type="Pfam" id="PF00266"/>
    </source>
</evidence>
<dbReference type="EMBL" id="FPHH01000031">
    <property type="protein sequence ID" value="SFV55417.1"/>
    <property type="molecule type" value="Genomic_DNA"/>
</dbReference>
<dbReference type="PIRSF" id="PIRSF005572">
    <property type="entry name" value="NifS"/>
    <property type="match status" value="1"/>
</dbReference>
<evidence type="ECO:0000256" key="9">
    <source>
        <dbReference type="SAM" id="Coils"/>
    </source>
</evidence>
<evidence type="ECO:0000256" key="6">
    <source>
        <dbReference type="ARBA" id="ARBA00022898"/>
    </source>
</evidence>
<proteinExistence type="inferred from homology"/>
<dbReference type="Gene3D" id="3.90.1150.10">
    <property type="entry name" value="Aspartate Aminotransferase, domain 1"/>
    <property type="match status" value="1"/>
</dbReference>
<dbReference type="FunFam" id="3.40.640.10:FF:000084">
    <property type="entry name" value="IscS-like cysteine desulfurase"/>
    <property type="match status" value="1"/>
</dbReference>
<dbReference type="InterPro" id="IPR000192">
    <property type="entry name" value="Aminotrans_V_dom"/>
</dbReference>
<gene>
    <name evidence="11" type="ORF">MNB_SM-5-61</name>
</gene>
<feature type="domain" description="Aminotransferase class V" evidence="10">
    <location>
        <begin position="3"/>
        <end position="366"/>
    </location>
</feature>
<dbReference type="SUPFAM" id="SSF53383">
    <property type="entry name" value="PLP-dependent transferases"/>
    <property type="match status" value="1"/>
</dbReference>
<evidence type="ECO:0000256" key="1">
    <source>
        <dbReference type="ARBA" id="ARBA00001933"/>
    </source>
</evidence>
<comment type="similarity">
    <text evidence="2">Belongs to the class-V pyridoxal-phosphate-dependent aminotransferase family. NifS/IscS subfamily.</text>
</comment>
<accession>A0A1W1BPL6</accession>
<evidence type="ECO:0000256" key="4">
    <source>
        <dbReference type="ARBA" id="ARBA00022679"/>
    </source>
</evidence>
<dbReference type="GO" id="GO:0031071">
    <property type="term" value="F:cysteine desulfurase activity"/>
    <property type="evidence" value="ECO:0007669"/>
    <property type="project" value="UniProtKB-EC"/>
</dbReference>
<dbReference type="PANTHER" id="PTHR11601:SF34">
    <property type="entry name" value="CYSTEINE DESULFURASE"/>
    <property type="match status" value="1"/>
</dbReference>
<dbReference type="Gene3D" id="3.40.640.10">
    <property type="entry name" value="Type I PLP-dependent aspartate aminotransferase-like (Major domain)"/>
    <property type="match status" value="1"/>
</dbReference>
<organism evidence="11">
    <name type="scientific">hydrothermal vent metagenome</name>
    <dbReference type="NCBI Taxonomy" id="652676"/>
    <lineage>
        <taxon>unclassified sequences</taxon>
        <taxon>metagenomes</taxon>
        <taxon>ecological metagenomes</taxon>
    </lineage>
</organism>
<dbReference type="InterPro" id="IPR015422">
    <property type="entry name" value="PyrdxlP-dep_Trfase_small"/>
</dbReference>
<evidence type="ECO:0000256" key="2">
    <source>
        <dbReference type="ARBA" id="ARBA00006490"/>
    </source>
</evidence>
<dbReference type="InterPro" id="IPR017773">
    <property type="entry name" value="Cys_deSase_NifS_proteobacteria"/>
</dbReference>
<name>A0A1W1BPL6_9ZZZZ</name>
<protein>
    <recommendedName>
        <fullName evidence="3">cysteine desulfurase</fullName>
        <ecNumber evidence="3">2.8.1.7</ecNumber>
    </recommendedName>
</protein>
<sequence>MQVYLDNNATTMCDPQVVEVMQPFFSQIYGNPSSLHKFGTATHPYIRKAIDQVYTALNASDADDIIFTSCATESNNWVLKSVFNDFIVNGEKDHIITTEVEHPSVLSTCRWLEEQGVKVTYLPVNEQGIVEPHVVKSFITNKTALVSVMWASNETGMIFPIKEIGEICKQNGVLFHSDGVQAVGKIPVDLQDVHVDFVSMSAHKFHGPKGIGALYIKNSQALSPLLHGGEQMGHRRSGTLNVPYIVGMGKAIELATANIEETMAKVRAKRDRLEDALLELSDTFVVGSRENRTPNTILISIRGVEGEGMLWDLNNGQIGASTGSACASAELEANTVMLAIGADNELAHTGIRLSLSRFTTDEEIDYTIEHFKNAVARLRAISSSFAKVEPTPGGEAGECAMPHHMAH</sequence>
<dbReference type="Gene3D" id="1.10.260.50">
    <property type="match status" value="1"/>
</dbReference>
<keyword evidence="4 11" id="KW-0808">Transferase</keyword>
<keyword evidence="7" id="KW-0408">Iron</keyword>
<evidence type="ECO:0000256" key="8">
    <source>
        <dbReference type="ARBA" id="ARBA00023014"/>
    </source>
</evidence>
<dbReference type="Pfam" id="PF00266">
    <property type="entry name" value="Aminotran_5"/>
    <property type="match status" value="1"/>
</dbReference>
<keyword evidence="8" id="KW-0411">Iron-sulfur</keyword>
<dbReference type="InterPro" id="IPR015424">
    <property type="entry name" value="PyrdxlP-dep_Trfase"/>
</dbReference>
<reference evidence="11" key="1">
    <citation type="submission" date="2016-10" db="EMBL/GenBank/DDBJ databases">
        <authorList>
            <person name="de Groot N.N."/>
        </authorList>
    </citation>
    <scope>NUCLEOTIDE SEQUENCE</scope>
</reference>
<dbReference type="GO" id="GO:0006534">
    <property type="term" value="P:cysteine metabolic process"/>
    <property type="evidence" value="ECO:0007669"/>
    <property type="project" value="InterPro"/>
</dbReference>
<dbReference type="NCBIfam" id="TIGR03403">
    <property type="entry name" value="nifS_epsilon"/>
    <property type="match status" value="1"/>
</dbReference>
<keyword evidence="5" id="KW-0479">Metal-binding</keyword>
<evidence type="ECO:0000313" key="11">
    <source>
        <dbReference type="EMBL" id="SFV55417.1"/>
    </source>
</evidence>
<dbReference type="PANTHER" id="PTHR11601">
    <property type="entry name" value="CYSTEINE DESULFURYLASE FAMILY MEMBER"/>
    <property type="match status" value="1"/>
</dbReference>
<dbReference type="PROSITE" id="PS00595">
    <property type="entry name" value="AA_TRANSFER_CLASS_5"/>
    <property type="match status" value="1"/>
</dbReference>